<dbReference type="GO" id="GO:0000977">
    <property type="term" value="F:RNA polymerase II transcription regulatory region sequence-specific DNA binding"/>
    <property type="evidence" value="ECO:0007669"/>
    <property type="project" value="TreeGrafter"/>
</dbReference>
<dbReference type="InterPro" id="IPR057476">
    <property type="entry name" value="Cux_N"/>
</dbReference>
<organism evidence="4">
    <name type="scientific">Schistosoma mansoni</name>
    <name type="common">Blood fluke</name>
    <dbReference type="NCBI Taxonomy" id="6183"/>
    <lineage>
        <taxon>Eukaryota</taxon>
        <taxon>Metazoa</taxon>
        <taxon>Spiralia</taxon>
        <taxon>Lophotrochozoa</taxon>
        <taxon>Platyhelminthes</taxon>
        <taxon>Trematoda</taxon>
        <taxon>Digenea</taxon>
        <taxon>Strigeidida</taxon>
        <taxon>Schistosomatoidea</taxon>
        <taxon>Schistosomatidae</taxon>
        <taxon>Schistosoma</taxon>
    </lineage>
</organism>
<feature type="domain" description="Cux N-terminal" evidence="3">
    <location>
        <begin position="4"/>
        <end position="111"/>
    </location>
</feature>
<dbReference type="InParanoid" id="A0A5K4EED9"/>
<dbReference type="GO" id="GO:0000981">
    <property type="term" value="F:DNA-binding transcription factor activity, RNA polymerase II-specific"/>
    <property type="evidence" value="ECO:0007669"/>
    <property type="project" value="TreeGrafter"/>
</dbReference>
<protein>
    <submittedName>
        <fullName evidence="4">Casp, putative</fullName>
    </submittedName>
</protein>
<dbReference type="PANTHER" id="PTHR14043:SF2">
    <property type="entry name" value="HOMEOBOX PROTEIN CUT"/>
    <property type="match status" value="1"/>
</dbReference>
<keyword evidence="1 2" id="KW-0175">Coiled coil</keyword>
<accession>A0A5K4EED9</accession>
<dbReference type="Pfam" id="PF25398">
    <property type="entry name" value="CUX1_N"/>
    <property type="match status" value="1"/>
</dbReference>
<evidence type="ECO:0000256" key="1">
    <source>
        <dbReference type="ARBA" id="ARBA00023054"/>
    </source>
</evidence>
<dbReference type="PANTHER" id="PTHR14043">
    <property type="entry name" value="CCAAT DISPLACEMENT PROTEIN-RELATED"/>
    <property type="match status" value="1"/>
</dbReference>
<evidence type="ECO:0000256" key="2">
    <source>
        <dbReference type="SAM" id="Coils"/>
    </source>
</evidence>
<dbReference type="ExpressionAtlas" id="A0A5K4EED9">
    <property type="expression patterns" value="baseline"/>
</dbReference>
<dbReference type="WBParaSite" id="Smp_049990.2">
    <property type="protein sequence ID" value="Smp_049990.2"/>
    <property type="gene ID" value="Smp_049990"/>
</dbReference>
<feature type="coiled-coil region" evidence="2">
    <location>
        <begin position="129"/>
        <end position="196"/>
    </location>
</feature>
<sequence>METVVASVYNSWRDVAFGDLQKTLESVACELTSNHEKNDISRTNLVNQTKEFRKSASEDVRKYCSTVIKCYQSEFDALQKRCRYAEEAYLSMYKQLIELPDPSFALGELHSLQKRADKAVEFEFESRKFKESCDELKTKVQELKNYERENKRLKKRLDELTVSLETQIQLNSSKIVDEYQRKLESKEQEFAIFKAEAEEKLGSFESKNIAISKGLPNLSYSWMILKNRMQNLLLLKQSWLNYVRIMQIFQSYPSQILADFNVALKSLNLNCPVVLSKSRHYSTSWNHSNLQSHPTKRT</sequence>
<reference evidence="4" key="1">
    <citation type="submission" date="2019-11" db="UniProtKB">
        <authorList>
            <consortium name="WormBaseParasite"/>
        </authorList>
    </citation>
    <scope>IDENTIFICATION</scope>
    <source>
        <strain evidence="4">Puerto Rican</strain>
    </source>
</reference>
<evidence type="ECO:0000313" key="4">
    <source>
        <dbReference type="WBParaSite" id="Smp_049990.2"/>
    </source>
</evidence>
<dbReference type="STRING" id="6183.A0A5K4EED9"/>
<dbReference type="AlphaFoldDB" id="A0A5K4EED9"/>
<name>A0A5K4EED9_SCHMA</name>
<proteinExistence type="predicted"/>
<dbReference type="GO" id="GO:0005634">
    <property type="term" value="C:nucleus"/>
    <property type="evidence" value="ECO:0007669"/>
    <property type="project" value="TreeGrafter"/>
</dbReference>
<evidence type="ECO:0000259" key="3">
    <source>
        <dbReference type="Pfam" id="PF25398"/>
    </source>
</evidence>